<dbReference type="EMBL" id="JAGKQM010000018">
    <property type="protein sequence ID" value="KAH0866113.1"/>
    <property type="molecule type" value="Genomic_DNA"/>
</dbReference>
<gene>
    <name evidence="1" type="ORF">HID58_083324</name>
</gene>
<proteinExistence type="predicted"/>
<reference evidence="1 2" key="1">
    <citation type="submission" date="2021-05" db="EMBL/GenBank/DDBJ databases">
        <title>Genome Assembly of Synthetic Allotetraploid Brassica napus Reveals Homoeologous Exchanges between Subgenomes.</title>
        <authorList>
            <person name="Davis J.T."/>
        </authorList>
    </citation>
    <scope>NUCLEOTIDE SEQUENCE [LARGE SCALE GENOMIC DNA]</scope>
    <source>
        <strain evidence="2">cv. Da-Ae</strain>
        <tissue evidence="1">Seedling</tissue>
    </source>
</reference>
<accession>A0ABQ7YFP0</accession>
<protein>
    <submittedName>
        <fullName evidence="1">Uncharacterized protein</fullName>
    </submittedName>
</protein>
<evidence type="ECO:0000313" key="1">
    <source>
        <dbReference type="EMBL" id="KAH0866113.1"/>
    </source>
</evidence>
<organism evidence="1 2">
    <name type="scientific">Brassica napus</name>
    <name type="common">Rape</name>
    <dbReference type="NCBI Taxonomy" id="3708"/>
    <lineage>
        <taxon>Eukaryota</taxon>
        <taxon>Viridiplantae</taxon>
        <taxon>Streptophyta</taxon>
        <taxon>Embryophyta</taxon>
        <taxon>Tracheophyta</taxon>
        <taxon>Spermatophyta</taxon>
        <taxon>Magnoliopsida</taxon>
        <taxon>eudicotyledons</taxon>
        <taxon>Gunneridae</taxon>
        <taxon>Pentapetalae</taxon>
        <taxon>rosids</taxon>
        <taxon>malvids</taxon>
        <taxon>Brassicales</taxon>
        <taxon>Brassicaceae</taxon>
        <taxon>Brassiceae</taxon>
        <taxon>Brassica</taxon>
    </lineage>
</organism>
<dbReference type="Proteomes" id="UP000824890">
    <property type="component" value="Unassembled WGS sequence"/>
</dbReference>
<keyword evidence="2" id="KW-1185">Reference proteome</keyword>
<sequence length="259" mass="29505">MGPADNMNSNLSTAATKRQAMQYGGKKQGLHKRSHVLSEFQITGSISTTRSTRTSSSRGPFVHFTAFDFQTGQGTLISLLLTVCPHWYTDEAPKILAFYIVANQRLCGTTTRIQALRLYTTVHLLNRNAISSRALHSWPFAELNKNLPPEITRTPKAINPQGHQNFCHLYLQLIYVLRNLLYLLHKTTNSRLLVYYDHVPSWSQHKLQERLLSLSQILTFDASSAARGFCFCTSLRLEKSVRRESLVNEFSRIYQGKDN</sequence>
<comment type="caution">
    <text evidence="1">The sequence shown here is derived from an EMBL/GenBank/DDBJ whole genome shotgun (WGS) entry which is preliminary data.</text>
</comment>
<evidence type="ECO:0000313" key="2">
    <source>
        <dbReference type="Proteomes" id="UP000824890"/>
    </source>
</evidence>
<name>A0ABQ7YFP0_BRANA</name>